<protein>
    <submittedName>
        <fullName evidence="2">Uncharacterized protein</fullName>
    </submittedName>
</protein>
<keyword evidence="3" id="KW-1185">Reference proteome</keyword>
<evidence type="ECO:0000313" key="2">
    <source>
        <dbReference type="EMBL" id="KAH0538350.1"/>
    </source>
</evidence>
<gene>
    <name evidence="2" type="ORF">FGG08_005045</name>
</gene>
<name>A0A9P8KWE7_9PEZI</name>
<proteinExistence type="predicted"/>
<accession>A0A9P8KWE7</accession>
<dbReference type="EMBL" id="JAGHQL010000112">
    <property type="protein sequence ID" value="KAH0538350.1"/>
    <property type="molecule type" value="Genomic_DNA"/>
</dbReference>
<evidence type="ECO:0000313" key="3">
    <source>
        <dbReference type="Proteomes" id="UP000698800"/>
    </source>
</evidence>
<evidence type="ECO:0000256" key="1">
    <source>
        <dbReference type="SAM" id="MobiDB-lite"/>
    </source>
</evidence>
<feature type="region of interest" description="Disordered" evidence="1">
    <location>
        <begin position="1"/>
        <end position="21"/>
    </location>
</feature>
<dbReference type="AlphaFoldDB" id="A0A9P8KWE7"/>
<dbReference type="Proteomes" id="UP000698800">
    <property type="component" value="Unassembled WGS sequence"/>
</dbReference>
<organism evidence="2 3">
    <name type="scientific">Glutinoglossum americanum</name>
    <dbReference type="NCBI Taxonomy" id="1670608"/>
    <lineage>
        <taxon>Eukaryota</taxon>
        <taxon>Fungi</taxon>
        <taxon>Dikarya</taxon>
        <taxon>Ascomycota</taxon>
        <taxon>Pezizomycotina</taxon>
        <taxon>Geoglossomycetes</taxon>
        <taxon>Geoglossales</taxon>
        <taxon>Geoglossaceae</taxon>
        <taxon>Glutinoglossum</taxon>
    </lineage>
</organism>
<reference evidence="2" key="1">
    <citation type="submission" date="2021-03" db="EMBL/GenBank/DDBJ databases">
        <title>Comparative genomics and phylogenomic investigation of the class Geoglossomycetes provide insights into ecological specialization and systematics.</title>
        <authorList>
            <person name="Melie T."/>
            <person name="Pirro S."/>
            <person name="Miller A.N."/>
            <person name="Quandt A."/>
        </authorList>
    </citation>
    <scope>NUCLEOTIDE SEQUENCE</scope>
    <source>
        <strain evidence="2">GBOQ0MN5Z8</strain>
    </source>
</reference>
<comment type="caution">
    <text evidence="2">The sequence shown here is derived from an EMBL/GenBank/DDBJ whole genome shotgun (WGS) entry which is preliminary data.</text>
</comment>
<sequence>MVRRGAAVARDPNAPPTHEMEVHGLENPPWLLAQLAGGISAFARNVRDRFRPISGTRFQEIRPIGYPPRESATKNIPGLFQPVRIDRFPWIDINDPATLNNGPAKAAISQGIEDAQQHGLFVDDIDPDWYTEYRNEYLTRYIVKPGIEFFYDTVEYQAGRKPNNRFPSSELKHASSRQAAIELLFDNTSESKQKHLNTPKKRSNAPAMLTYDEWLAREHSFHRRLWAAERLYDQTPADTSFIARDKNNIPVLAVFPNWLEES</sequence>